<organism evidence="2 3">
    <name type="scientific">Helicobacter trogontum</name>
    <dbReference type="NCBI Taxonomy" id="50960"/>
    <lineage>
        <taxon>Bacteria</taxon>
        <taxon>Pseudomonadati</taxon>
        <taxon>Campylobacterota</taxon>
        <taxon>Epsilonproteobacteria</taxon>
        <taxon>Campylobacterales</taxon>
        <taxon>Helicobacteraceae</taxon>
        <taxon>Helicobacter</taxon>
    </lineage>
</organism>
<evidence type="ECO:0000313" key="3">
    <source>
        <dbReference type="Proteomes" id="UP001562457"/>
    </source>
</evidence>
<dbReference type="EMBL" id="BAAFHN010000090">
    <property type="protein sequence ID" value="GAB0173976.1"/>
    <property type="molecule type" value="Genomic_DNA"/>
</dbReference>
<reference evidence="2 3" key="1">
    <citation type="submission" date="2024-06" db="EMBL/GenBank/DDBJ databases">
        <title>Draft genome sequence of Helicobacter trogontum NHP16-4001.</title>
        <authorList>
            <person name="Rimbara E."/>
            <person name="Suzuki M."/>
        </authorList>
    </citation>
    <scope>NUCLEOTIDE SEQUENCE [LARGE SCALE GENOMIC DNA]</scope>
    <source>
        <strain evidence="2 3">NHP16-4001</strain>
    </source>
</reference>
<keyword evidence="1" id="KW-1133">Transmembrane helix</keyword>
<keyword evidence="1" id="KW-0812">Transmembrane</keyword>
<keyword evidence="1" id="KW-0472">Membrane</keyword>
<gene>
    <name evidence="2" type="ORF">NHP164001_19980</name>
</gene>
<evidence type="ECO:0000256" key="1">
    <source>
        <dbReference type="SAM" id="Phobius"/>
    </source>
</evidence>
<feature type="transmembrane region" description="Helical" evidence="1">
    <location>
        <begin position="73"/>
        <end position="90"/>
    </location>
</feature>
<dbReference type="Proteomes" id="UP001562457">
    <property type="component" value="Unassembled WGS sequence"/>
</dbReference>
<accession>A0ABQ0D6I5</accession>
<proteinExistence type="predicted"/>
<name>A0ABQ0D6I5_9HELI</name>
<keyword evidence="3" id="KW-1185">Reference proteome</keyword>
<feature type="transmembrane region" description="Helical" evidence="1">
    <location>
        <begin position="43"/>
        <end position="61"/>
    </location>
</feature>
<protein>
    <submittedName>
        <fullName evidence="2">Uncharacterized protein</fullName>
    </submittedName>
</protein>
<evidence type="ECO:0000313" key="2">
    <source>
        <dbReference type="EMBL" id="GAB0173976.1"/>
    </source>
</evidence>
<dbReference type="RefSeq" id="WP_369607905.1">
    <property type="nucleotide sequence ID" value="NZ_BAAFHN010000090.1"/>
</dbReference>
<sequence>MQENQPLITIESKKPNDTKNKYNIKLDSHGDEIVYEARHHLTWWDYFMFSVFFPFSCMLVYTELELFRIHQHIAFIILALIFLTGPILLLHDVFYTRKNRFYITTQGIGFERRKWFRIQKKFFRFGEVGMIEYCGSHKLFYAQPVVFSLYPLQTQVLNKWYGYVIKSKVKYRVVVFMVELSILSPKLYNEITGQSFLKDFIIQKTKESCKNQNIEIKSFTHTGRFAIFGVKNEQ</sequence>
<comment type="caution">
    <text evidence="2">The sequence shown here is derived from an EMBL/GenBank/DDBJ whole genome shotgun (WGS) entry which is preliminary data.</text>
</comment>